<proteinExistence type="predicted"/>
<accession>X1MZG4</accession>
<sequence>EIIGYITGGKNRMLAPPTLIIPQPPDISVIVAEDHSGGGHVFDKTLTIPAPTIADAVEVSSVLIDDCEDAWDEYVQANVTSTADGVTKKIGAASAKMAVADAAGVGRLATEVISVDLSPYKYLKAWIRNSVALDAADISILLDEHAQCISPLKDLSLPGIAANTWTEVLLDMGDTSGLTAIISIGIDMDVDKGIFDFWIDQVRATKGGV</sequence>
<dbReference type="EMBL" id="BARV01031351">
    <property type="protein sequence ID" value="GAI36693.1"/>
    <property type="molecule type" value="Genomic_DNA"/>
</dbReference>
<comment type="caution">
    <text evidence="1">The sequence shown here is derived from an EMBL/GenBank/DDBJ whole genome shotgun (WGS) entry which is preliminary data.</text>
</comment>
<dbReference type="AlphaFoldDB" id="X1MZG4"/>
<organism evidence="1">
    <name type="scientific">marine sediment metagenome</name>
    <dbReference type="NCBI Taxonomy" id="412755"/>
    <lineage>
        <taxon>unclassified sequences</taxon>
        <taxon>metagenomes</taxon>
        <taxon>ecological metagenomes</taxon>
    </lineage>
</organism>
<evidence type="ECO:0000313" key="1">
    <source>
        <dbReference type="EMBL" id="GAI36693.1"/>
    </source>
</evidence>
<name>X1MZG4_9ZZZZ</name>
<gene>
    <name evidence="1" type="ORF">S06H3_49632</name>
</gene>
<reference evidence="1" key="1">
    <citation type="journal article" date="2014" name="Front. Microbiol.">
        <title>High frequency of phylogenetically diverse reductive dehalogenase-homologous genes in deep subseafloor sedimentary metagenomes.</title>
        <authorList>
            <person name="Kawai M."/>
            <person name="Futagami T."/>
            <person name="Toyoda A."/>
            <person name="Takaki Y."/>
            <person name="Nishi S."/>
            <person name="Hori S."/>
            <person name="Arai W."/>
            <person name="Tsubouchi T."/>
            <person name="Morono Y."/>
            <person name="Uchiyama I."/>
            <person name="Ito T."/>
            <person name="Fujiyama A."/>
            <person name="Inagaki F."/>
            <person name="Takami H."/>
        </authorList>
    </citation>
    <scope>NUCLEOTIDE SEQUENCE</scope>
    <source>
        <strain evidence="1">Expedition CK06-06</strain>
    </source>
</reference>
<protein>
    <submittedName>
        <fullName evidence="1">Uncharacterized protein</fullName>
    </submittedName>
</protein>
<feature type="non-terminal residue" evidence="1">
    <location>
        <position position="1"/>
    </location>
</feature>